<keyword evidence="3" id="KW-0804">Transcription</keyword>
<keyword evidence="1" id="KW-0805">Transcription regulation</keyword>
<evidence type="ECO:0000256" key="2">
    <source>
        <dbReference type="ARBA" id="ARBA00023125"/>
    </source>
</evidence>
<sequence length="223" mass="24262">MTNQIIAALPDDCRAVLAPRLMTRPIRAGEVLYVAGSPARSLIFPHDGMISLQTRLRDGRMIEQIQVCRDSMAGGEALLGVDRAQAHAVVVLSGEASWLPVADLIEARPHFPSLDRAILSHVSRTLAYTAQAVVCASVHTASQRIARWLLRADDMTLTDSFQIMQRSLAELLGLRLATVSEACSRLMRAGAIRYSRGTVTIIDRPLLVAHACECYEASLGVTC</sequence>
<protein>
    <submittedName>
        <fullName evidence="5">Crp/Fnr family transcriptional regulator</fullName>
    </submittedName>
</protein>
<dbReference type="Gene3D" id="1.10.10.10">
    <property type="entry name" value="Winged helix-like DNA-binding domain superfamily/Winged helix DNA-binding domain"/>
    <property type="match status" value="1"/>
</dbReference>
<dbReference type="SUPFAM" id="SSF51206">
    <property type="entry name" value="cAMP-binding domain-like"/>
    <property type="match status" value="1"/>
</dbReference>
<dbReference type="PROSITE" id="PS51063">
    <property type="entry name" value="HTH_CRP_2"/>
    <property type="match status" value="1"/>
</dbReference>
<dbReference type="InterPro" id="IPR036388">
    <property type="entry name" value="WH-like_DNA-bd_sf"/>
</dbReference>
<gene>
    <name evidence="5" type="ORF">H7F49_16535</name>
</gene>
<dbReference type="GO" id="GO:0003677">
    <property type="term" value="F:DNA binding"/>
    <property type="evidence" value="ECO:0007669"/>
    <property type="project" value="UniProtKB-KW"/>
</dbReference>
<proteinExistence type="predicted"/>
<evidence type="ECO:0000259" key="4">
    <source>
        <dbReference type="PROSITE" id="PS51063"/>
    </source>
</evidence>
<evidence type="ECO:0000256" key="1">
    <source>
        <dbReference type="ARBA" id="ARBA00023015"/>
    </source>
</evidence>
<comment type="caution">
    <text evidence="5">The sequence shown here is derived from an EMBL/GenBank/DDBJ whole genome shotgun (WGS) entry which is preliminary data.</text>
</comment>
<dbReference type="InterPro" id="IPR036390">
    <property type="entry name" value="WH_DNA-bd_sf"/>
</dbReference>
<dbReference type="PANTHER" id="PTHR24567:SF74">
    <property type="entry name" value="HTH-TYPE TRANSCRIPTIONAL REGULATOR ARCR"/>
    <property type="match status" value="1"/>
</dbReference>
<dbReference type="CDD" id="cd00038">
    <property type="entry name" value="CAP_ED"/>
    <property type="match status" value="1"/>
</dbReference>
<dbReference type="SUPFAM" id="SSF46785">
    <property type="entry name" value="Winged helix' DNA-binding domain"/>
    <property type="match status" value="1"/>
</dbReference>
<name>A0A7X1FAA1_9SPHN</name>
<keyword evidence="2" id="KW-0238">DNA-binding</keyword>
<organism evidence="5 6">
    <name type="scientific">Novosphingobium aerophilum</name>
    <dbReference type="NCBI Taxonomy" id="2839843"/>
    <lineage>
        <taxon>Bacteria</taxon>
        <taxon>Pseudomonadati</taxon>
        <taxon>Pseudomonadota</taxon>
        <taxon>Alphaproteobacteria</taxon>
        <taxon>Sphingomonadales</taxon>
        <taxon>Sphingomonadaceae</taxon>
        <taxon>Novosphingobium</taxon>
    </lineage>
</organism>
<dbReference type="PANTHER" id="PTHR24567">
    <property type="entry name" value="CRP FAMILY TRANSCRIPTIONAL REGULATORY PROTEIN"/>
    <property type="match status" value="1"/>
</dbReference>
<dbReference type="InterPro" id="IPR018490">
    <property type="entry name" value="cNMP-bd_dom_sf"/>
</dbReference>
<evidence type="ECO:0000256" key="3">
    <source>
        <dbReference type="ARBA" id="ARBA00023163"/>
    </source>
</evidence>
<feature type="domain" description="HTH crp-type" evidence="4">
    <location>
        <begin position="139"/>
        <end position="205"/>
    </location>
</feature>
<dbReference type="RefSeq" id="WP_185684677.1">
    <property type="nucleotide sequence ID" value="NZ_JACLAU010000042.1"/>
</dbReference>
<evidence type="ECO:0000313" key="5">
    <source>
        <dbReference type="EMBL" id="MBC2653295.1"/>
    </source>
</evidence>
<dbReference type="Proteomes" id="UP000520156">
    <property type="component" value="Unassembled WGS sequence"/>
</dbReference>
<dbReference type="GO" id="GO:0003700">
    <property type="term" value="F:DNA-binding transcription factor activity"/>
    <property type="evidence" value="ECO:0007669"/>
    <property type="project" value="TreeGrafter"/>
</dbReference>
<reference evidence="5 6" key="1">
    <citation type="submission" date="2020-08" db="EMBL/GenBank/DDBJ databases">
        <title>The genome sequence of Novosphingobium flavum 4Y4.</title>
        <authorList>
            <person name="Liu Y."/>
        </authorList>
    </citation>
    <scope>NUCLEOTIDE SEQUENCE [LARGE SCALE GENOMIC DNA]</scope>
    <source>
        <strain evidence="5 6">4Y4</strain>
    </source>
</reference>
<dbReference type="EMBL" id="JACLAU010000042">
    <property type="protein sequence ID" value="MBC2653295.1"/>
    <property type="molecule type" value="Genomic_DNA"/>
</dbReference>
<dbReference type="AlphaFoldDB" id="A0A7X1FAA1"/>
<accession>A0A7X1FAA1</accession>
<dbReference type="Gene3D" id="2.60.120.10">
    <property type="entry name" value="Jelly Rolls"/>
    <property type="match status" value="1"/>
</dbReference>
<dbReference type="GO" id="GO:0005829">
    <property type="term" value="C:cytosol"/>
    <property type="evidence" value="ECO:0007669"/>
    <property type="project" value="TreeGrafter"/>
</dbReference>
<dbReference type="Pfam" id="PF13545">
    <property type="entry name" value="HTH_Crp_2"/>
    <property type="match status" value="1"/>
</dbReference>
<dbReference type="InterPro" id="IPR012318">
    <property type="entry name" value="HTH_CRP"/>
</dbReference>
<dbReference type="InterPro" id="IPR014710">
    <property type="entry name" value="RmlC-like_jellyroll"/>
</dbReference>
<dbReference type="InterPro" id="IPR050397">
    <property type="entry name" value="Env_Response_Regulators"/>
</dbReference>
<keyword evidence="6" id="KW-1185">Reference proteome</keyword>
<evidence type="ECO:0000313" key="6">
    <source>
        <dbReference type="Proteomes" id="UP000520156"/>
    </source>
</evidence>
<dbReference type="InterPro" id="IPR000595">
    <property type="entry name" value="cNMP-bd_dom"/>
</dbReference>